<organism evidence="10 11">
    <name type="scientific">Chelonia mydas</name>
    <name type="common">Green sea-turtle</name>
    <name type="synonym">Chelonia agassizi</name>
    <dbReference type="NCBI Taxonomy" id="8469"/>
    <lineage>
        <taxon>Eukaryota</taxon>
        <taxon>Metazoa</taxon>
        <taxon>Chordata</taxon>
        <taxon>Craniata</taxon>
        <taxon>Vertebrata</taxon>
        <taxon>Euteleostomi</taxon>
        <taxon>Archelosauria</taxon>
        <taxon>Testudinata</taxon>
        <taxon>Testudines</taxon>
        <taxon>Cryptodira</taxon>
        <taxon>Durocryptodira</taxon>
        <taxon>Americhelydia</taxon>
        <taxon>Chelonioidea</taxon>
        <taxon>Cheloniidae</taxon>
        <taxon>Chelonia</taxon>
    </lineage>
</organism>
<comment type="similarity">
    <text evidence="2">Belongs to the TALE/IRO homeobox family.</text>
</comment>
<evidence type="ECO:0000259" key="9">
    <source>
        <dbReference type="PROSITE" id="PS50071"/>
    </source>
</evidence>
<dbReference type="PROSITE" id="PS00027">
    <property type="entry name" value="HOMEOBOX_1"/>
    <property type="match status" value="1"/>
</dbReference>
<keyword evidence="4 7" id="KW-0371">Homeobox</keyword>
<evidence type="ECO:0000256" key="8">
    <source>
        <dbReference type="SAM" id="MobiDB-lite"/>
    </source>
</evidence>
<reference evidence="11" key="1">
    <citation type="journal article" date="2013" name="Nat. Genet.">
        <title>The draft genomes of soft-shell turtle and green sea turtle yield insights into the development and evolution of the turtle-specific body plan.</title>
        <authorList>
            <person name="Wang Z."/>
            <person name="Pascual-Anaya J."/>
            <person name="Zadissa A."/>
            <person name="Li W."/>
            <person name="Niimura Y."/>
            <person name="Huang Z."/>
            <person name="Li C."/>
            <person name="White S."/>
            <person name="Xiong Z."/>
            <person name="Fang D."/>
            <person name="Wang B."/>
            <person name="Ming Y."/>
            <person name="Chen Y."/>
            <person name="Zheng Y."/>
            <person name="Kuraku S."/>
            <person name="Pignatelli M."/>
            <person name="Herrero J."/>
            <person name="Beal K."/>
            <person name="Nozawa M."/>
            <person name="Li Q."/>
            <person name="Wang J."/>
            <person name="Zhang H."/>
            <person name="Yu L."/>
            <person name="Shigenobu S."/>
            <person name="Wang J."/>
            <person name="Liu J."/>
            <person name="Flicek P."/>
            <person name="Searle S."/>
            <person name="Wang J."/>
            <person name="Kuratani S."/>
            <person name="Yin Y."/>
            <person name="Aken B."/>
            <person name="Zhang G."/>
            <person name="Irie N."/>
        </authorList>
    </citation>
    <scope>NUCLEOTIDE SEQUENCE [LARGE SCALE GENOMIC DNA]</scope>
</reference>
<comment type="subcellular location">
    <subcellularLocation>
        <location evidence="1 7">Nucleus</location>
    </subcellularLocation>
</comment>
<keyword evidence="6" id="KW-0040">ANK repeat</keyword>
<dbReference type="Pfam" id="PF12796">
    <property type="entry name" value="Ank_2"/>
    <property type="match status" value="1"/>
</dbReference>
<evidence type="ECO:0000256" key="1">
    <source>
        <dbReference type="ARBA" id="ARBA00004123"/>
    </source>
</evidence>
<dbReference type="GO" id="GO:0005634">
    <property type="term" value="C:nucleus"/>
    <property type="evidence" value="ECO:0007669"/>
    <property type="project" value="UniProtKB-SubCell"/>
</dbReference>
<dbReference type="PANTHER" id="PTHR11211">
    <property type="entry name" value="IROQUOIS-CLASS HOMEODOMAIN PROTEIN IRX"/>
    <property type="match status" value="1"/>
</dbReference>
<evidence type="ECO:0000256" key="6">
    <source>
        <dbReference type="PROSITE-ProRule" id="PRU00023"/>
    </source>
</evidence>
<dbReference type="CDD" id="cd00086">
    <property type="entry name" value="homeodomain"/>
    <property type="match status" value="1"/>
</dbReference>
<dbReference type="GO" id="GO:0000978">
    <property type="term" value="F:RNA polymerase II cis-regulatory region sequence-specific DNA binding"/>
    <property type="evidence" value="ECO:0007669"/>
    <property type="project" value="TreeGrafter"/>
</dbReference>
<name>M7AU96_CHEMY</name>
<evidence type="ECO:0000256" key="3">
    <source>
        <dbReference type="ARBA" id="ARBA00023125"/>
    </source>
</evidence>
<evidence type="ECO:0000256" key="7">
    <source>
        <dbReference type="PROSITE-ProRule" id="PRU00108"/>
    </source>
</evidence>
<dbReference type="InterPro" id="IPR008422">
    <property type="entry name" value="KN_HD"/>
</dbReference>
<keyword evidence="5 7" id="KW-0539">Nucleus</keyword>
<evidence type="ECO:0000313" key="11">
    <source>
        <dbReference type="Proteomes" id="UP000031443"/>
    </source>
</evidence>
<dbReference type="GO" id="GO:0030182">
    <property type="term" value="P:neuron differentiation"/>
    <property type="evidence" value="ECO:0007669"/>
    <property type="project" value="TreeGrafter"/>
</dbReference>
<keyword evidence="11" id="KW-1185">Reference proteome</keyword>
<dbReference type="GO" id="GO:0048468">
    <property type="term" value="P:cell development"/>
    <property type="evidence" value="ECO:0007669"/>
    <property type="project" value="TreeGrafter"/>
</dbReference>
<dbReference type="Proteomes" id="UP000031443">
    <property type="component" value="Unassembled WGS sequence"/>
</dbReference>
<dbReference type="SUPFAM" id="SSF46689">
    <property type="entry name" value="Homeodomain-like"/>
    <property type="match status" value="1"/>
</dbReference>
<dbReference type="SMART" id="SM00389">
    <property type="entry name" value="HOX"/>
    <property type="match status" value="1"/>
</dbReference>
<sequence length="394" mass="42281">MALWEGRRAGPAEGPAMPHILVTDVSASPASDQDASEDGGSSLGSSPVALDLVEKEWLQGAASGHLLTLSHLIKQEPSLATRKTALHWAAKHGKEDMASLLVAAGADVNMRAGYTPLHIAALHGHRQVMDLLVRSYGAKQNVRDYSGHLARHYLRAEKPLDRAAMMPREKCPLSVTAAYNLQPLLLPGPVLCSPCFGQGLPAELSRAKAATSRESTSALKAWLGQHLRHPYPSKGEKLMLAISSKMSLTQVSTWFANARRRLKKEKQLSWAPCSKSDRDAGEGETRGEQQPGGQGEGPGGSPGTGGSPKEGSPGPCLESEHQRPSPQPNAAELTQGTPPQQPKIWCLAEIATCPQQEQSCRLQLEMAPPCWGVLPPQLSLALPWCPESHRTLPQ</sequence>
<feature type="DNA-binding region" description="Homeobox" evidence="7">
    <location>
        <begin position="204"/>
        <end position="266"/>
    </location>
</feature>
<feature type="region of interest" description="Disordered" evidence="8">
    <location>
        <begin position="266"/>
        <end position="338"/>
    </location>
</feature>
<proteinExistence type="inferred from homology"/>
<feature type="compositionally biased region" description="Gly residues" evidence="8">
    <location>
        <begin position="290"/>
        <end position="308"/>
    </location>
</feature>
<evidence type="ECO:0000256" key="2">
    <source>
        <dbReference type="ARBA" id="ARBA00008446"/>
    </source>
</evidence>
<dbReference type="InterPro" id="IPR017970">
    <property type="entry name" value="Homeobox_CS"/>
</dbReference>
<dbReference type="AlphaFoldDB" id="M7AU96"/>
<dbReference type="SMART" id="SM00248">
    <property type="entry name" value="ANK"/>
    <property type="match status" value="2"/>
</dbReference>
<dbReference type="PROSITE" id="PS50088">
    <property type="entry name" value="ANK_REPEAT"/>
    <property type="match status" value="2"/>
</dbReference>
<dbReference type="GO" id="GO:0000981">
    <property type="term" value="F:DNA-binding transcription factor activity, RNA polymerase II-specific"/>
    <property type="evidence" value="ECO:0007669"/>
    <property type="project" value="InterPro"/>
</dbReference>
<evidence type="ECO:0000256" key="4">
    <source>
        <dbReference type="ARBA" id="ARBA00023155"/>
    </source>
</evidence>
<evidence type="ECO:0000256" key="5">
    <source>
        <dbReference type="ARBA" id="ARBA00023242"/>
    </source>
</evidence>
<dbReference type="Gene3D" id="1.25.40.20">
    <property type="entry name" value="Ankyrin repeat-containing domain"/>
    <property type="match status" value="1"/>
</dbReference>
<feature type="repeat" description="ANK" evidence="6">
    <location>
        <begin position="81"/>
        <end position="113"/>
    </location>
</feature>
<dbReference type="PANTHER" id="PTHR11211:SF41">
    <property type="entry name" value="IROQUOIS HOMEOBOX 7"/>
    <property type="match status" value="1"/>
</dbReference>
<dbReference type="PROSITE" id="PS50297">
    <property type="entry name" value="ANK_REP_REGION"/>
    <property type="match status" value="2"/>
</dbReference>
<keyword evidence="3 7" id="KW-0238">DNA-binding</keyword>
<dbReference type="PROSITE" id="PS50071">
    <property type="entry name" value="HOMEOBOX_2"/>
    <property type="match status" value="1"/>
</dbReference>
<dbReference type="EMBL" id="KB564564">
    <property type="protein sequence ID" value="EMP28284.1"/>
    <property type="molecule type" value="Genomic_DNA"/>
</dbReference>
<dbReference type="Gene3D" id="1.10.10.60">
    <property type="entry name" value="Homeodomain-like"/>
    <property type="match status" value="1"/>
</dbReference>
<dbReference type="Pfam" id="PF05920">
    <property type="entry name" value="Homeobox_KN"/>
    <property type="match status" value="1"/>
</dbReference>
<feature type="domain" description="Homeobox" evidence="9">
    <location>
        <begin position="202"/>
        <end position="265"/>
    </location>
</feature>
<feature type="compositionally biased region" description="Basic and acidic residues" evidence="8">
    <location>
        <begin position="275"/>
        <end position="287"/>
    </location>
</feature>
<dbReference type="InterPro" id="IPR002110">
    <property type="entry name" value="Ankyrin_rpt"/>
</dbReference>
<accession>M7AU96</accession>
<protein>
    <submittedName>
        <fullName evidence="10">Iroquois-class homeodomain protein irx-3</fullName>
    </submittedName>
</protein>
<gene>
    <name evidence="10" type="ORF">UY3_14618</name>
</gene>
<dbReference type="InterPro" id="IPR001356">
    <property type="entry name" value="HD"/>
</dbReference>
<dbReference type="InterPro" id="IPR009057">
    <property type="entry name" value="Homeodomain-like_sf"/>
</dbReference>
<evidence type="ECO:0000313" key="10">
    <source>
        <dbReference type="EMBL" id="EMP28284.1"/>
    </source>
</evidence>
<feature type="repeat" description="ANK" evidence="6">
    <location>
        <begin position="112"/>
        <end position="145"/>
    </location>
</feature>
<dbReference type="InterPro" id="IPR036770">
    <property type="entry name" value="Ankyrin_rpt-contain_sf"/>
</dbReference>
<dbReference type="SUPFAM" id="SSF48403">
    <property type="entry name" value="Ankyrin repeat"/>
    <property type="match status" value="1"/>
</dbReference>